<reference evidence="2" key="1">
    <citation type="submission" date="2021-10" db="EMBL/GenBank/DDBJ databases">
        <title>Tropical sea cucumber genome reveals ecological adaptation and Cuvierian tubules defense mechanism.</title>
        <authorList>
            <person name="Chen T."/>
        </authorList>
    </citation>
    <scope>NUCLEOTIDE SEQUENCE</scope>
    <source>
        <strain evidence="2">Nanhai2018</strain>
        <tissue evidence="2">Muscle</tissue>
    </source>
</reference>
<feature type="compositionally biased region" description="Pro residues" evidence="1">
    <location>
        <begin position="1"/>
        <end position="23"/>
    </location>
</feature>
<evidence type="ECO:0000256" key="1">
    <source>
        <dbReference type="SAM" id="MobiDB-lite"/>
    </source>
</evidence>
<protein>
    <submittedName>
        <fullName evidence="2">Uncharacterized protein</fullName>
    </submittedName>
</protein>
<keyword evidence="3" id="KW-1185">Reference proteome</keyword>
<dbReference type="EMBL" id="JAIZAY010000004">
    <property type="protein sequence ID" value="KAJ8043624.1"/>
    <property type="molecule type" value="Genomic_DNA"/>
</dbReference>
<evidence type="ECO:0000313" key="3">
    <source>
        <dbReference type="Proteomes" id="UP001152320"/>
    </source>
</evidence>
<proteinExistence type="predicted"/>
<accession>A0A9Q1CFM9</accession>
<comment type="caution">
    <text evidence="2">The sequence shown here is derived from an EMBL/GenBank/DDBJ whole genome shotgun (WGS) entry which is preliminary data.</text>
</comment>
<gene>
    <name evidence="2" type="ORF">HOLleu_10803</name>
</gene>
<dbReference type="Proteomes" id="UP001152320">
    <property type="component" value="Chromosome 4"/>
</dbReference>
<feature type="region of interest" description="Disordered" evidence="1">
    <location>
        <begin position="1"/>
        <end position="24"/>
    </location>
</feature>
<organism evidence="2 3">
    <name type="scientific">Holothuria leucospilota</name>
    <name type="common">Black long sea cucumber</name>
    <name type="synonym">Mertensiothuria leucospilota</name>
    <dbReference type="NCBI Taxonomy" id="206669"/>
    <lineage>
        <taxon>Eukaryota</taxon>
        <taxon>Metazoa</taxon>
        <taxon>Echinodermata</taxon>
        <taxon>Eleutherozoa</taxon>
        <taxon>Echinozoa</taxon>
        <taxon>Holothuroidea</taxon>
        <taxon>Aspidochirotacea</taxon>
        <taxon>Aspidochirotida</taxon>
        <taxon>Holothuriidae</taxon>
        <taxon>Holothuria</taxon>
    </lineage>
</organism>
<evidence type="ECO:0000313" key="2">
    <source>
        <dbReference type="EMBL" id="KAJ8043624.1"/>
    </source>
</evidence>
<sequence>MNCTPSPQPPPASPSASSQPPPSLRTYTVPKGCLTMNTWKCVEIVVITFLSITNNQYQTEIA</sequence>
<name>A0A9Q1CFM9_HOLLE</name>
<dbReference type="AlphaFoldDB" id="A0A9Q1CFM9"/>